<keyword evidence="1" id="KW-1133">Transmembrane helix</keyword>
<dbReference type="PROSITE" id="PS50125">
    <property type="entry name" value="GUANYLATE_CYCLASE_2"/>
    <property type="match status" value="1"/>
</dbReference>
<feature type="transmembrane region" description="Helical" evidence="1">
    <location>
        <begin position="394"/>
        <end position="413"/>
    </location>
</feature>
<dbReference type="Pfam" id="PF05226">
    <property type="entry name" value="CHASE2"/>
    <property type="match status" value="1"/>
</dbReference>
<keyword evidence="3" id="KW-0456">Lyase</keyword>
<keyword evidence="1" id="KW-0812">Transmembrane</keyword>
<sequence>MRKKIKIGKGHIAPVITIIVFLAIGGLNILGVFNFLEYKSYDLRVKLMAKFTRPSDDIIVILLTQDCLDWAQKERGWGWPWPRQAYAEIVDYMSLGDAKAVAFDVLFSEPSVYRNARQDEIIDNMINNLEIAQSAATDGQRRGAGALFMNIINDLQSLSAREDDAVFARAEEKYGKVVQAVFFSSQTGSVLDWPPGLDIPLFQTENFGSLFERFKIDEWVGAQFPIPELRDKAAALGSVTGKPDSDGIIRRLKLLTNFDGRAVPSISAALLMVAGEGRTISYNQEDSMLEWGQFAIPIDKDGNALLRYRGDLDRYIPYRASDILMSAEKFEKGEEPLLSPDNFKGAYIFFGFYAPGLFDIFSTPIHSLYPGMGCHITMMDNILQGDFIRESTQLINLIILFVVVGLVVLLTMFSSRIPAAVGGTIFITAIITAVSFGVYHWNGLWLPMITFIAGILAAFISVTLYNYATEGSQKRFIKSAFSQYLSPKVIEQIIHDPSQLKLGGEKREMTAIFTDVRGFSTFSEALGDPTKLVELLNFYLTRMSNIVLDNQGTIDKYEGDAIIAFFGAPVHMKNHAALACRAAIGMKKAETEINRQALEIGLVTREVSEAMFKKGLTKSVEDPCPIFTRIGMNTGDMVVGNMGTPNKMDYTIMGNAVNLAARLEGVNKQYNTGGILISEYTRAHIGDEFIIRPLSRVRVVGINTPLRLYELLDTASEAPPELQAMVKNWEQGFSFYEKRDFLAAKNIFELVYRKNNADMAAKMYAARCGKYIESPPNEKVWDNGVDNLTEK</sequence>
<dbReference type="AlphaFoldDB" id="A0A806JYH8"/>
<dbReference type="GO" id="GO:0006171">
    <property type="term" value="P:cAMP biosynthetic process"/>
    <property type="evidence" value="ECO:0007669"/>
    <property type="project" value="TreeGrafter"/>
</dbReference>
<dbReference type="SMART" id="SM01080">
    <property type="entry name" value="CHASE2"/>
    <property type="match status" value="1"/>
</dbReference>
<dbReference type="InterPro" id="IPR001054">
    <property type="entry name" value="A/G_cyclase"/>
</dbReference>
<dbReference type="Gene3D" id="3.30.70.1230">
    <property type="entry name" value="Nucleotide cyclase"/>
    <property type="match status" value="1"/>
</dbReference>
<dbReference type="SUPFAM" id="SSF55073">
    <property type="entry name" value="Nucleotide cyclase"/>
    <property type="match status" value="1"/>
</dbReference>
<accession>A0A806JYH8</accession>
<dbReference type="SMART" id="SM00044">
    <property type="entry name" value="CYCc"/>
    <property type="match status" value="1"/>
</dbReference>
<dbReference type="GO" id="GO:0004016">
    <property type="term" value="F:adenylate cyclase activity"/>
    <property type="evidence" value="ECO:0007669"/>
    <property type="project" value="UniProtKB-EC"/>
</dbReference>
<feature type="transmembrane region" description="Helical" evidence="1">
    <location>
        <begin position="445"/>
        <end position="468"/>
    </location>
</feature>
<organism evidence="3">
    <name type="scientific">uncultured bacterium contig00003</name>
    <dbReference type="NCBI Taxonomy" id="1181495"/>
    <lineage>
        <taxon>Bacteria</taxon>
        <taxon>environmental samples</taxon>
    </lineage>
</organism>
<dbReference type="EC" id="4.6.1.1" evidence="3"/>
<evidence type="ECO:0000259" key="2">
    <source>
        <dbReference type="PROSITE" id="PS50125"/>
    </source>
</evidence>
<dbReference type="GO" id="GO:0035556">
    <property type="term" value="P:intracellular signal transduction"/>
    <property type="evidence" value="ECO:0007669"/>
    <property type="project" value="InterPro"/>
</dbReference>
<name>A0A806JYH8_9BACT</name>
<dbReference type="InterPro" id="IPR029787">
    <property type="entry name" value="Nucleotide_cyclase"/>
</dbReference>
<dbReference type="PANTHER" id="PTHR43081">
    <property type="entry name" value="ADENYLATE CYCLASE, TERMINAL-DIFFERENTIATION SPECIFIC-RELATED"/>
    <property type="match status" value="1"/>
</dbReference>
<dbReference type="InterPro" id="IPR050697">
    <property type="entry name" value="Adenylyl/Guanylyl_Cyclase_3/4"/>
</dbReference>
<reference evidence="3" key="1">
    <citation type="submission" date="2012-03" db="EMBL/GenBank/DDBJ databases">
        <title>Functional metagenomics reveals considerable lignocellulase gene clusters in the gut microbiome of a wood-feeding higher termite.</title>
        <authorList>
            <person name="Liu N."/>
        </authorList>
    </citation>
    <scope>NUCLEOTIDE SEQUENCE</scope>
</reference>
<dbReference type="PANTHER" id="PTHR43081:SF1">
    <property type="entry name" value="ADENYLATE CYCLASE, TERMINAL-DIFFERENTIATION SPECIFIC"/>
    <property type="match status" value="1"/>
</dbReference>
<keyword evidence="1" id="KW-0472">Membrane</keyword>
<dbReference type="EMBL" id="JQ844178">
    <property type="protein sequence ID" value="AGS51957.1"/>
    <property type="molecule type" value="Genomic_DNA"/>
</dbReference>
<protein>
    <submittedName>
        <fullName evidence="3">Adenylate cyclase</fullName>
        <ecNumber evidence="3">4.6.1.1</ecNumber>
    </submittedName>
</protein>
<dbReference type="Pfam" id="PF00211">
    <property type="entry name" value="Guanylate_cyc"/>
    <property type="match status" value="1"/>
</dbReference>
<proteinExistence type="predicted"/>
<feature type="transmembrane region" description="Helical" evidence="1">
    <location>
        <begin position="12"/>
        <end position="36"/>
    </location>
</feature>
<dbReference type="InterPro" id="IPR007890">
    <property type="entry name" value="CHASE2"/>
</dbReference>
<dbReference type="CDD" id="cd07302">
    <property type="entry name" value="CHD"/>
    <property type="match status" value="1"/>
</dbReference>
<evidence type="ECO:0000256" key="1">
    <source>
        <dbReference type="SAM" id="Phobius"/>
    </source>
</evidence>
<feature type="domain" description="Guanylate cyclase" evidence="2">
    <location>
        <begin position="510"/>
        <end position="664"/>
    </location>
</feature>
<feature type="transmembrane region" description="Helical" evidence="1">
    <location>
        <begin position="420"/>
        <end position="439"/>
    </location>
</feature>
<evidence type="ECO:0000313" key="3">
    <source>
        <dbReference type="EMBL" id="AGS51957.1"/>
    </source>
</evidence>